<dbReference type="Pfam" id="PF13531">
    <property type="entry name" value="SBP_bac_11"/>
    <property type="match status" value="1"/>
</dbReference>
<dbReference type="PROSITE" id="PS50234">
    <property type="entry name" value="VWFA"/>
    <property type="match status" value="1"/>
</dbReference>
<dbReference type="InterPro" id="IPR002035">
    <property type="entry name" value="VWF_A"/>
</dbReference>
<dbReference type="Gene3D" id="3.40.190.10">
    <property type="entry name" value="Periplasmic binding protein-like II"/>
    <property type="match status" value="2"/>
</dbReference>
<proteinExistence type="predicted"/>
<dbReference type="GO" id="GO:0030973">
    <property type="term" value="F:molybdate ion binding"/>
    <property type="evidence" value="ECO:0007669"/>
    <property type="project" value="TreeGrafter"/>
</dbReference>
<sequence length="525" mass="54801">MNWRAAAAVLLLAAGALAGCGRKEAQPAAAASSGGSGGAAFTVLAGSEVRDIEPALVQAARDAGVALKLTYAGTLDIVERVNAGEAVDAILPASGAYPALALATKPLAREKLFYSRVALGVKADTLKALGWDRKPPTWADIARAAGNGKLRFAMTNPASSNSGMSAVFAVVSAVAGKTEDLAAADVDTKVLTAFLSGQKLTAGSSGWLAEAFAKAPGELDAMVNYESVLLRNNAKLPTADQLVPVYPQDGVISADHPLMLLAEARRADYEKLVAAFKAPAFQQRVATEAFLRPSVQGVALAPGLSDAVAVELSFPNRLEVIDAVLASYQGEWRRPATSIFVLDTSGSMAGKRLEDMRTALKVLAGADASTASARYARFQSRERVVLISFSDRVDDPVQVGFTPDALDAARRKVLGYADGLHVKGGTGIYAALLQAEAVARSERAADPDRFVSIVLLTDGENNAPPDLAGFRRQMAGAAPVRIFPILFGEANNADMAALADGSGGRVFDGRKSSLAPVFKEIRGYQ</sequence>
<protein>
    <submittedName>
        <fullName evidence="1">Uncharacterized protein</fullName>
    </submittedName>
</protein>
<reference evidence="1 2" key="1">
    <citation type="submission" date="2016-04" db="EMBL/GenBank/DDBJ databases">
        <title>Complete genome sequence of natural rubber-degrading, novel Gram-negative bacterium, Rhizobacter gummiphilus strain NS21.</title>
        <authorList>
            <person name="Tabata M."/>
            <person name="Kasai D."/>
            <person name="Fukuda M."/>
        </authorList>
    </citation>
    <scope>NUCLEOTIDE SEQUENCE [LARGE SCALE GENOMIC DNA]</scope>
    <source>
        <strain evidence="1 2">NS21</strain>
    </source>
</reference>
<name>A0A1W6L3Z4_9BURK</name>
<dbReference type="OrthoDB" id="9784383at2"/>
<dbReference type="Gene3D" id="3.40.50.410">
    <property type="entry name" value="von Willebrand factor, type A domain"/>
    <property type="match status" value="1"/>
</dbReference>
<dbReference type="Proteomes" id="UP000193427">
    <property type="component" value="Chromosome"/>
</dbReference>
<dbReference type="SUPFAM" id="SSF53300">
    <property type="entry name" value="vWA-like"/>
    <property type="match status" value="1"/>
</dbReference>
<dbReference type="SMART" id="SM00327">
    <property type="entry name" value="VWA"/>
    <property type="match status" value="1"/>
</dbReference>
<dbReference type="GO" id="GO:0015689">
    <property type="term" value="P:molybdate ion transport"/>
    <property type="evidence" value="ECO:0007669"/>
    <property type="project" value="TreeGrafter"/>
</dbReference>
<dbReference type="AlphaFoldDB" id="A0A1W6L3Z4"/>
<evidence type="ECO:0000313" key="2">
    <source>
        <dbReference type="Proteomes" id="UP000193427"/>
    </source>
</evidence>
<dbReference type="SUPFAM" id="SSF53850">
    <property type="entry name" value="Periplasmic binding protein-like II"/>
    <property type="match status" value="1"/>
</dbReference>
<keyword evidence="2" id="KW-1185">Reference proteome</keyword>
<dbReference type="KEGG" id="rgu:A4W93_02975"/>
<dbReference type="PROSITE" id="PS51257">
    <property type="entry name" value="PROKAR_LIPOPROTEIN"/>
    <property type="match status" value="1"/>
</dbReference>
<dbReference type="PANTHER" id="PTHR30632">
    <property type="entry name" value="MOLYBDATE-BINDING PERIPLASMIC PROTEIN"/>
    <property type="match status" value="1"/>
</dbReference>
<dbReference type="PANTHER" id="PTHR30632:SF0">
    <property type="entry name" value="SULFATE-BINDING PROTEIN"/>
    <property type="match status" value="1"/>
</dbReference>
<accession>A0A1W6L3Z4</accession>
<dbReference type="InterPro" id="IPR050682">
    <property type="entry name" value="ModA/WtpA"/>
</dbReference>
<dbReference type="RefSeq" id="WP_085749199.1">
    <property type="nucleotide sequence ID" value="NZ_BSPR01000001.1"/>
</dbReference>
<dbReference type="EMBL" id="CP015118">
    <property type="protein sequence ID" value="ARN18963.1"/>
    <property type="molecule type" value="Genomic_DNA"/>
</dbReference>
<evidence type="ECO:0000313" key="1">
    <source>
        <dbReference type="EMBL" id="ARN18963.1"/>
    </source>
</evidence>
<dbReference type="CDD" id="cd00198">
    <property type="entry name" value="vWFA"/>
    <property type="match status" value="1"/>
</dbReference>
<dbReference type="InterPro" id="IPR036465">
    <property type="entry name" value="vWFA_dom_sf"/>
</dbReference>
<dbReference type="STRING" id="946333.A4W93_02975"/>
<organism evidence="1 2">
    <name type="scientific">Piscinibacter gummiphilus</name>
    <dbReference type="NCBI Taxonomy" id="946333"/>
    <lineage>
        <taxon>Bacteria</taxon>
        <taxon>Pseudomonadati</taxon>
        <taxon>Pseudomonadota</taxon>
        <taxon>Betaproteobacteria</taxon>
        <taxon>Burkholderiales</taxon>
        <taxon>Sphaerotilaceae</taxon>
        <taxon>Piscinibacter</taxon>
    </lineage>
</organism>
<gene>
    <name evidence="1" type="ORF">A4W93_02975</name>
</gene>
<dbReference type="Pfam" id="PF13519">
    <property type="entry name" value="VWA_2"/>
    <property type="match status" value="1"/>
</dbReference>